<gene>
    <name evidence="1" type="ORF">K0M31_007741</name>
</gene>
<keyword evidence="2" id="KW-1185">Reference proteome</keyword>
<evidence type="ECO:0000313" key="2">
    <source>
        <dbReference type="Proteomes" id="UP001177670"/>
    </source>
</evidence>
<organism evidence="1 2">
    <name type="scientific">Melipona bicolor</name>
    <dbReference type="NCBI Taxonomy" id="60889"/>
    <lineage>
        <taxon>Eukaryota</taxon>
        <taxon>Metazoa</taxon>
        <taxon>Ecdysozoa</taxon>
        <taxon>Arthropoda</taxon>
        <taxon>Hexapoda</taxon>
        <taxon>Insecta</taxon>
        <taxon>Pterygota</taxon>
        <taxon>Neoptera</taxon>
        <taxon>Endopterygota</taxon>
        <taxon>Hymenoptera</taxon>
        <taxon>Apocrita</taxon>
        <taxon>Aculeata</taxon>
        <taxon>Apoidea</taxon>
        <taxon>Anthophila</taxon>
        <taxon>Apidae</taxon>
        <taxon>Melipona</taxon>
    </lineage>
</organism>
<dbReference type="EMBL" id="JAHYIQ010000002">
    <property type="protein sequence ID" value="KAK1134976.1"/>
    <property type="molecule type" value="Genomic_DNA"/>
</dbReference>
<proteinExistence type="predicted"/>
<dbReference type="AlphaFoldDB" id="A0AA40GDE3"/>
<dbReference type="Proteomes" id="UP001177670">
    <property type="component" value="Unassembled WGS sequence"/>
</dbReference>
<name>A0AA40GDE3_9HYME</name>
<evidence type="ECO:0000313" key="1">
    <source>
        <dbReference type="EMBL" id="KAK1134976.1"/>
    </source>
</evidence>
<comment type="caution">
    <text evidence="1">The sequence shown here is derived from an EMBL/GenBank/DDBJ whole genome shotgun (WGS) entry which is preliminary data.</text>
</comment>
<sequence>MRFIERSRRREENEDYWKLIRQGGLPLVLPFEQGYRIIHRSGGPPTKRYSDIIKTIITQQINT</sequence>
<protein>
    <submittedName>
        <fullName evidence="1">Uncharacterized protein</fullName>
    </submittedName>
</protein>
<accession>A0AA40GDE3</accession>
<reference evidence="1" key="1">
    <citation type="submission" date="2021-10" db="EMBL/GenBank/DDBJ databases">
        <title>Melipona bicolor Genome sequencing and assembly.</title>
        <authorList>
            <person name="Araujo N.S."/>
            <person name="Arias M.C."/>
        </authorList>
    </citation>
    <scope>NUCLEOTIDE SEQUENCE</scope>
    <source>
        <strain evidence="1">USP_2M_L1-L4_2017</strain>
        <tissue evidence="1">Whole body</tissue>
    </source>
</reference>